<comment type="similarity">
    <text evidence="3">Belongs to the acetolactate synthase small subunit family.</text>
</comment>
<comment type="pathway">
    <text evidence="1">Amino-acid biosynthesis; L-isoleucine biosynthesis; L-isoleucine from 2-oxobutanoate: step 1/4.</text>
</comment>
<accession>A0A383C9T7</accession>
<feature type="non-terminal residue" evidence="7">
    <location>
        <position position="110"/>
    </location>
</feature>
<dbReference type="Gene3D" id="3.30.70.260">
    <property type="match status" value="1"/>
</dbReference>
<dbReference type="PANTHER" id="PTHR30239">
    <property type="entry name" value="ACETOLACTATE SYNTHASE SMALL SUBUNIT"/>
    <property type="match status" value="1"/>
</dbReference>
<evidence type="ECO:0000256" key="5">
    <source>
        <dbReference type="ARBA" id="ARBA00023304"/>
    </source>
</evidence>
<dbReference type="InterPro" id="IPR002912">
    <property type="entry name" value="ACT_dom"/>
</dbReference>
<dbReference type="InterPro" id="IPR054480">
    <property type="entry name" value="AHAS_small-like_ACT"/>
</dbReference>
<evidence type="ECO:0000256" key="1">
    <source>
        <dbReference type="ARBA" id="ARBA00004974"/>
    </source>
</evidence>
<dbReference type="UniPathway" id="UPA00049">
    <property type="reaction ID" value="UER00059"/>
</dbReference>
<dbReference type="GO" id="GO:0009097">
    <property type="term" value="P:isoleucine biosynthetic process"/>
    <property type="evidence" value="ECO:0007669"/>
    <property type="project" value="UniProtKB-UniPathway"/>
</dbReference>
<dbReference type="CDD" id="cd04878">
    <property type="entry name" value="ACT_AHAS"/>
    <property type="match status" value="1"/>
</dbReference>
<gene>
    <name evidence="7" type="ORF">METZ01_LOCUS481673</name>
</gene>
<keyword evidence="5" id="KW-0100">Branched-chain amino acid biosynthesis</keyword>
<dbReference type="GO" id="GO:0005829">
    <property type="term" value="C:cytosol"/>
    <property type="evidence" value="ECO:0007669"/>
    <property type="project" value="TreeGrafter"/>
</dbReference>
<dbReference type="UniPathway" id="UPA00047">
    <property type="reaction ID" value="UER00055"/>
</dbReference>
<dbReference type="InterPro" id="IPR045865">
    <property type="entry name" value="ACT-like_dom_sf"/>
</dbReference>
<dbReference type="GO" id="GO:0003984">
    <property type="term" value="F:acetolactate synthase activity"/>
    <property type="evidence" value="ECO:0007669"/>
    <property type="project" value="TreeGrafter"/>
</dbReference>
<evidence type="ECO:0000256" key="3">
    <source>
        <dbReference type="ARBA" id="ARBA00006341"/>
    </source>
</evidence>
<comment type="pathway">
    <text evidence="2">Amino-acid biosynthesis; L-valine biosynthesis; L-valine from pyruvate: step 1/4.</text>
</comment>
<evidence type="ECO:0000313" key="7">
    <source>
        <dbReference type="EMBL" id="SVE28819.1"/>
    </source>
</evidence>
<dbReference type="NCBIfam" id="TIGR00119">
    <property type="entry name" value="acolac_sm"/>
    <property type="match status" value="1"/>
</dbReference>
<dbReference type="EMBL" id="UINC01206951">
    <property type="protein sequence ID" value="SVE28819.1"/>
    <property type="molecule type" value="Genomic_DNA"/>
</dbReference>
<protein>
    <recommendedName>
        <fullName evidence="6">ACT domain-containing protein</fullName>
    </recommendedName>
</protein>
<evidence type="ECO:0000256" key="2">
    <source>
        <dbReference type="ARBA" id="ARBA00005025"/>
    </source>
</evidence>
<dbReference type="PANTHER" id="PTHR30239:SF0">
    <property type="entry name" value="ACETOLACTATE SYNTHASE SMALL SUBUNIT 1, CHLOROPLASTIC"/>
    <property type="match status" value="1"/>
</dbReference>
<dbReference type="InterPro" id="IPR039557">
    <property type="entry name" value="AHAS_ACT"/>
</dbReference>
<feature type="domain" description="ACT" evidence="6">
    <location>
        <begin position="36"/>
        <end position="110"/>
    </location>
</feature>
<dbReference type="GO" id="GO:0009099">
    <property type="term" value="P:L-valine biosynthetic process"/>
    <property type="evidence" value="ECO:0007669"/>
    <property type="project" value="UniProtKB-UniPathway"/>
</dbReference>
<evidence type="ECO:0000256" key="4">
    <source>
        <dbReference type="ARBA" id="ARBA00022605"/>
    </source>
</evidence>
<dbReference type="PROSITE" id="PS51671">
    <property type="entry name" value="ACT"/>
    <property type="match status" value="1"/>
</dbReference>
<dbReference type="AlphaFoldDB" id="A0A383C9T7"/>
<dbReference type="Pfam" id="PF22629">
    <property type="entry name" value="ACT_AHAS_ss"/>
    <property type="match status" value="1"/>
</dbReference>
<dbReference type="GO" id="GO:1990610">
    <property type="term" value="F:acetolactate synthase regulator activity"/>
    <property type="evidence" value="ECO:0007669"/>
    <property type="project" value="InterPro"/>
</dbReference>
<dbReference type="SUPFAM" id="SSF55021">
    <property type="entry name" value="ACT-like"/>
    <property type="match status" value="1"/>
</dbReference>
<proteinExistence type="inferred from homology"/>
<sequence>MTQSTIEHRSNGHAQRDAARAYERYADDGQTIRRTTIGLLVNDQPGVLMRISQTFARRGYNIESLVVSSAHAIPDTSRMTITCSGPGDVLHQIILQLDKLVDVIHARDHT</sequence>
<dbReference type="InterPro" id="IPR004789">
    <property type="entry name" value="Acetalactate_synth_ssu"/>
</dbReference>
<reference evidence="7" key="1">
    <citation type="submission" date="2018-05" db="EMBL/GenBank/DDBJ databases">
        <authorList>
            <person name="Lanie J.A."/>
            <person name="Ng W.-L."/>
            <person name="Kazmierczak K.M."/>
            <person name="Andrzejewski T.M."/>
            <person name="Davidsen T.M."/>
            <person name="Wayne K.J."/>
            <person name="Tettelin H."/>
            <person name="Glass J.I."/>
            <person name="Rusch D."/>
            <person name="Podicherti R."/>
            <person name="Tsui H.-C.T."/>
            <person name="Winkler M.E."/>
        </authorList>
    </citation>
    <scope>NUCLEOTIDE SEQUENCE</scope>
</reference>
<name>A0A383C9T7_9ZZZZ</name>
<organism evidence="7">
    <name type="scientific">marine metagenome</name>
    <dbReference type="NCBI Taxonomy" id="408172"/>
    <lineage>
        <taxon>unclassified sequences</taxon>
        <taxon>metagenomes</taxon>
        <taxon>ecological metagenomes</taxon>
    </lineage>
</organism>
<evidence type="ECO:0000259" key="6">
    <source>
        <dbReference type="PROSITE" id="PS51671"/>
    </source>
</evidence>
<keyword evidence="4" id="KW-0028">Amino-acid biosynthesis</keyword>